<organism evidence="2 3">
    <name type="scientific">Candidatus Schekmanbacteria bacterium RBG_13_48_7</name>
    <dbReference type="NCBI Taxonomy" id="1817878"/>
    <lineage>
        <taxon>Bacteria</taxon>
        <taxon>Candidatus Schekmaniibacteriota</taxon>
    </lineage>
</organism>
<accession>A0A1F7RYK1</accession>
<dbReference type="PROSITE" id="PS00409">
    <property type="entry name" value="PROKAR_NTER_METHYL"/>
    <property type="match status" value="1"/>
</dbReference>
<name>A0A1F7RYK1_9BACT</name>
<comment type="caution">
    <text evidence="2">The sequence shown here is derived from an EMBL/GenBank/DDBJ whole genome shotgun (WGS) entry which is preliminary data.</text>
</comment>
<proteinExistence type="predicted"/>
<dbReference type="AlphaFoldDB" id="A0A1F7RYK1"/>
<evidence type="ECO:0000313" key="2">
    <source>
        <dbReference type="EMBL" id="OGL46541.1"/>
    </source>
</evidence>
<dbReference type="Gene3D" id="3.30.700.10">
    <property type="entry name" value="Glycoprotein, Type 4 Pilin"/>
    <property type="match status" value="1"/>
</dbReference>
<dbReference type="NCBIfam" id="TIGR02532">
    <property type="entry name" value="IV_pilin_GFxxxE"/>
    <property type="match status" value="1"/>
</dbReference>
<keyword evidence="1" id="KW-0812">Transmembrane</keyword>
<dbReference type="SUPFAM" id="SSF54523">
    <property type="entry name" value="Pili subunits"/>
    <property type="match status" value="1"/>
</dbReference>
<gene>
    <name evidence="2" type="ORF">A2161_22180</name>
</gene>
<dbReference type="EMBL" id="MGDD01000123">
    <property type="protein sequence ID" value="OGL46541.1"/>
    <property type="molecule type" value="Genomic_DNA"/>
</dbReference>
<protein>
    <recommendedName>
        <fullName evidence="4">Pili assembly chaperone</fullName>
    </recommendedName>
</protein>
<dbReference type="InterPro" id="IPR045584">
    <property type="entry name" value="Pilin-like"/>
</dbReference>
<dbReference type="Proteomes" id="UP000179266">
    <property type="component" value="Unassembled WGS sequence"/>
</dbReference>
<reference evidence="2 3" key="1">
    <citation type="journal article" date="2016" name="Nat. Commun.">
        <title>Thousands of microbial genomes shed light on interconnected biogeochemical processes in an aquifer system.</title>
        <authorList>
            <person name="Anantharaman K."/>
            <person name="Brown C.T."/>
            <person name="Hug L.A."/>
            <person name="Sharon I."/>
            <person name="Castelle C.J."/>
            <person name="Probst A.J."/>
            <person name="Thomas B.C."/>
            <person name="Singh A."/>
            <person name="Wilkins M.J."/>
            <person name="Karaoz U."/>
            <person name="Brodie E.L."/>
            <person name="Williams K.H."/>
            <person name="Hubbard S.S."/>
            <person name="Banfield J.F."/>
        </authorList>
    </citation>
    <scope>NUCLEOTIDE SEQUENCE [LARGE SCALE GENOMIC DNA]</scope>
</reference>
<evidence type="ECO:0000256" key="1">
    <source>
        <dbReference type="SAM" id="Phobius"/>
    </source>
</evidence>
<keyword evidence="1" id="KW-1133">Transmembrane helix</keyword>
<feature type="transmembrane region" description="Helical" evidence="1">
    <location>
        <begin position="12"/>
        <end position="36"/>
    </location>
</feature>
<keyword evidence="1" id="KW-0472">Membrane</keyword>
<dbReference type="InterPro" id="IPR012902">
    <property type="entry name" value="N_methyl_site"/>
</dbReference>
<evidence type="ECO:0000313" key="3">
    <source>
        <dbReference type="Proteomes" id="UP000179266"/>
    </source>
</evidence>
<evidence type="ECO:0008006" key="4">
    <source>
        <dbReference type="Google" id="ProtNLM"/>
    </source>
</evidence>
<sequence length="163" mass="16960">MKEFKQQGESGFTLIELLLVVAIISIIAAISIPSLLRSRMSANESVAIGACKTFVAAETDYNTNSRPQTYTSSLACLGSGAGAGDVSFIDGTMSGGVKGGYTFTLVSGGSANELSFYAWSAAARPISYRNTGVRSFYIDQSGITRGSDIGGGIGVLSMPPYDK</sequence>
<dbReference type="Pfam" id="PF07963">
    <property type="entry name" value="N_methyl"/>
    <property type="match status" value="1"/>
</dbReference>